<dbReference type="GO" id="GO:0005839">
    <property type="term" value="C:proteasome core complex"/>
    <property type="evidence" value="ECO:0007669"/>
    <property type="project" value="InterPro"/>
</dbReference>
<proteinExistence type="predicted"/>
<dbReference type="SUPFAM" id="SSF56235">
    <property type="entry name" value="N-terminal nucleophile aminohydrolases (Ntn hydrolases)"/>
    <property type="match status" value="1"/>
</dbReference>
<dbReference type="Gene3D" id="3.60.20.10">
    <property type="entry name" value="Glutamine Phosphoribosylpyrophosphate, subunit 1, domain 1"/>
    <property type="match status" value="1"/>
</dbReference>
<dbReference type="Proteomes" id="UP000253250">
    <property type="component" value="Unassembled WGS sequence"/>
</dbReference>
<dbReference type="STRING" id="163359.A9R16_01985"/>
<dbReference type="OrthoDB" id="9150015at2"/>
<accession>A0A1C2FYT5</accession>
<comment type="caution">
    <text evidence="1">The sequence shown here is derived from an EMBL/GenBank/DDBJ whole genome shotgun (WGS) entry which is preliminary data.</text>
</comment>
<dbReference type="RefSeq" id="WP_065971657.1">
    <property type="nucleotide sequence ID" value="NZ_CP080624.1"/>
</dbReference>
<organism evidence="1 2">
    <name type="scientific">Acidiferrobacter thiooxydans</name>
    <dbReference type="NCBI Taxonomy" id="163359"/>
    <lineage>
        <taxon>Bacteria</taxon>
        <taxon>Pseudomonadati</taxon>
        <taxon>Pseudomonadota</taxon>
        <taxon>Gammaproteobacteria</taxon>
        <taxon>Acidiferrobacterales</taxon>
        <taxon>Acidiferrobacteraceae</taxon>
        <taxon>Acidiferrobacter</taxon>
    </lineage>
</organism>
<dbReference type="InterPro" id="IPR029055">
    <property type="entry name" value="Ntn_hydrolases_N"/>
</dbReference>
<dbReference type="Pfam" id="PF00227">
    <property type="entry name" value="Proteasome"/>
    <property type="match status" value="1"/>
</dbReference>
<gene>
    <name evidence="1" type="ORF">C4900_02310</name>
</gene>
<dbReference type="AlphaFoldDB" id="A0A1C2FYT5"/>
<dbReference type="EMBL" id="PSYR01000001">
    <property type="protein sequence ID" value="RCN58635.1"/>
    <property type="molecule type" value="Genomic_DNA"/>
</dbReference>
<dbReference type="CDD" id="cd01906">
    <property type="entry name" value="proteasome_protease_HslV"/>
    <property type="match status" value="1"/>
</dbReference>
<name>A0A1C2FYT5_9GAMM</name>
<dbReference type="InterPro" id="IPR001353">
    <property type="entry name" value="Proteasome_sua/b"/>
</dbReference>
<dbReference type="GO" id="GO:0051603">
    <property type="term" value="P:proteolysis involved in protein catabolic process"/>
    <property type="evidence" value="ECO:0007669"/>
    <property type="project" value="InterPro"/>
</dbReference>
<evidence type="ECO:0000313" key="2">
    <source>
        <dbReference type="Proteomes" id="UP000253250"/>
    </source>
</evidence>
<protein>
    <submittedName>
        <fullName evidence="1">Uncharacterized protein</fullName>
    </submittedName>
</protein>
<sequence>MTTIVVVRKGDAAVIGADTLGTYGDQRESADFIKNASKLIRVDHSWLAVTGHAAMDMALRNIFQETSCRRSFKDVNDIYKTSLQLHAILKDHYFLRLDGDNGEEAFESMQVSLLIANAHGIFGVCSKRTVLEYTKFYAFGSGEQYALGAMHAVYDRESDPERIARAGLEAAVTFDTGSGAPVEVRRIPLKDTGAS</sequence>
<evidence type="ECO:0000313" key="1">
    <source>
        <dbReference type="EMBL" id="RCN58635.1"/>
    </source>
</evidence>
<keyword evidence="2" id="KW-1185">Reference proteome</keyword>
<reference evidence="1 2" key="1">
    <citation type="submission" date="2018-02" db="EMBL/GenBank/DDBJ databases">
        <title>Insights into the biology of acidophilic members of the Acidiferrobacteraceae family derived from comparative genomic analyses.</title>
        <authorList>
            <person name="Issotta F."/>
            <person name="Thyssen C."/>
            <person name="Mena C."/>
            <person name="Moya A."/>
            <person name="Bellenberg S."/>
            <person name="Sproer C."/>
            <person name="Covarrubias P.C."/>
            <person name="Sand W."/>
            <person name="Quatrini R."/>
            <person name="Vera M."/>
        </authorList>
    </citation>
    <scope>NUCLEOTIDE SEQUENCE [LARGE SCALE GENOMIC DNA]</scope>
    <source>
        <strain evidence="2">m-1</strain>
    </source>
</reference>